<dbReference type="PANTHER" id="PTHR36339:SF2">
    <property type="entry name" value="F23A5.5"/>
    <property type="match status" value="1"/>
</dbReference>
<feature type="region of interest" description="Disordered" evidence="1">
    <location>
        <begin position="21"/>
        <end position="43"/>
    </location>
</feature>
<sequence>MFRARQTLARIKLTLQSKQFCSSTTKPNNNNNKSISEKTDSKVSKYEEASRQLDNLDFMKAAKILFSDPPKKKKFGHFVEHVLSIGSSYGVLILRL</sequence>
<dbReference type="EMBL" id="JAQIZT010000003">
    <property type="protein sequence ID" value="KAJ7004783.1"/>
    <property type="molecule type" value="Genomic_DNA"/>
</dbReference>
<reference evidence="2" key="1">
    <citation type="journal article" date="2023" name="Mol. Ecol. Resour.">
        <title>Chromosome-level genome assembly of a triploid poplar Populus alba 'Berolinensis'.</title>
        <authorList>
            <person name="Chen S."/>
            <person name="Yu Y."/>
            <person name="Wang X."/>
            <person name="Wang S."/>
            <person name="Zhang T."/>
            <person name="Zhou Y."/>
            <person name="He R."/>
            <person name="Meng N."/>
            <person name="Wang Y."/>
            <person name="Liu W."/>
            <person name="Liu Z."/>
            <person name="Liu J."/>
            <person name="Guo Q."/>
            <person name="Huang H."/>
            <person name="Sederoff R.R."/>
            <person name="Wang G."/>
            <person name="Qu G."/>
            <person name="Chen S."/>
        </authorList>
    </citation>
    <scope>NUCLEOTIDE SEQUENCE</scope>
    <source>
        <strain evidence="2">SC-2020</strain>
    </source>
</reference>
<organism evidence="2 3">
    <name type="scientific">Populus alba x Populus x berolinensis</name>
    <dbReference type="NCBI Taxonomy" id="444605"/>
    <lineage>
        <taxon>Eukaryota</taxon>
        <taxon>Viridiplantae</taxon>
        <taxon>Streptophyta</taxon>
        <taxon>Embryophyta</taxon>
        <taxon>Tracheophyta</taxon>
        <taxon>Spermatophyta</taxon>
        <taxon>Magnoliopsida</taxon>
        <taxon>eudicotyledons</taxon>
        <taxon>Gunneridae</taxon>
        <taxon>Pentapetalae</taxon>
        <taxon>rosids</taxon>
        <taxon>fabids</taxon>
        <taxon>Malpighiales</taxon>
        <taxon>Salicaceae</taxon>
        <taxon>Saliceae</taxon>
        <taxon>Populus</taxon>
    </lineage>
</organism>
<dbReference type="AlphaFoldDB" id="A0AAD6R9B9"/>
<name>A0AAD6R9B9_9ROSI</name>
<dbReference type="PANTHER" id="PTHR36339">
    <property type="entry name" value="F23A5.5"/>
    <property type="match status" value="1"/>
</dbReference>
<gene>
    <name evidence="2" type="ORF">NC653_009580</name>
</gene>
<proteinExistence type="predicted"/>
<accession>A0AAD6R9B9</accession>
<dbReference type="Proteomes" id="UP001164929">
    <property type="component" value="Chromosome 3"/>
</dbReference>
<comment type="caution">
    <text evidence="2">The sequence shown here is derived from an EMBL/GenBank/DDBJ whole genome shotgun (WGS) entry which is preliminary data.</text>
</comment>
<protein>
    <submittedName>
        <fullName evidence="2">Uncharacterized protein</fullName>
    </submittedName>
</protein>
<evidence type="ECO:0000256" key="1">
    <source>
        <dbReference type="SAM" id="MobiDB-lite"/>
    </source>
</evidence>
<evidence type="ECO:0000313" key="3">
    <source>
        <dbReference type="Proteomes" id="UP001164929"/>
    </source>
</evidence>
<keyword evidence="3" id="KW-1185">Reference proteome</keyword>
<evidence type="ECO:0000313" key="2">
    <source>
        <dbReference type="EMBL" id="KAJ7004783.1"/>
    </source>
</evidence>